<evidence type="ECO:0000313" key="5">
    <source>
        <dbReference type="Proteomes" id="UP001168167"/>
    </source>
</evidence>
<feature type="signal peptide" evidence="2">
    <location>
        <begin position="1"/>
        <end position="19"/>
    </location>
</feature>
<organism evidence="4 5">
    <name type="scientific">Candidatus Doriopsillibacter californiensis</name>
    <dbReference type="NCBI Taxonomy" id="2970740"/>
    <lineage>
        <taxon>Bacteria</taxon>
        <taxon>Pseudomonadati</taxon>
        <taxon>Pseudomonadota</taxon>
        <taxon>Gammaproteobacteria</taxon>
        <taxon>Candidatus Tethybacterales</taxon>
        <taxon>Candidatus Persebacteraceae</taxon>
        <taxon>Candidatus Doriopsillibacter</taxon>
    </lineage>
</organism>
<reference evidence="4" key="1">
    <citation type="submission" date="2022-08" db="EMBL/GenBank/DDBJ databases">
        <authorList>
            <person name="Dzunkova M."/>
            <person name="La Clair J."/>
            <person name="Tyml T."/>
            <person name="Doud D."/>
            <person name="Schulz F."/>
            <person name="Piquer S."/>
            <person name="Porcel Sanchis D."/>
            <person name="Osborn A."/>
            <person name="Robinson D."/>
            <person name="Louie K.B."/>
            <person name="Bowen B.P."/>
            <person name="Bowers R."/>
            <person name="Lee J."/>
            <person name="Arnau Llombart V."/>
            <person name="Diaz Villanueva W."/>
            <person name="Gosliner T."/>
            <person name="Northen T."/>
            <person name="Cheng J.-F."/>
            <person name="Burkart M.D."/>
            <person name="Woyke T."/>
        </authorList>
    </citation>
    <scope>NUCLEOTIDE SEQUENCE</scope>
    <source>
        <strain evidence="4">Df01</strain>
    </source>
</reference>
<evidence type="ECO:0000313" key="4">
    <source>
        <dbReference type="EMBL" id="MDM5147144.1"/>
    </source>
</evidence>
<gene>
    <name evidence="4" type="ORF">NQX30_01950</name>
</gene>
<dbReference type="EMBL" id="JANQAO010000001">
    <property type="protein sequence ID" value="MDM5147144.1"/>
    <property type="molecule type" value="Genomic_DNA"/>
</dbReference>
<dbReference type="InterPro" id="IPR012336">
    <property type="entry name" value="Thioredoxin-like_fold"/>
</dbReference>
<dbReference type="PANTHER" id="PTHR15337">
    <property type="entry name" value="ANTERIOR GRADIENT PROTEIN-RELATED"/>
    <property type="match status" value="1"/>
</dbReference>
<evidence type="ECO:0000256" key="2">
    <source>
        <dbReference type="SAM" id="SignalP"/>
    </source>
</evidence>
<feature type="domain" description="Thioredoxin" evidence="3">
    <location>
        <begin position="17"/>
        <end position="159"/>
    </location>
</feature>
<dbReference type="InterPro" id="IPR051099">
    <property type="entry name" value="AGR/TXD"/>
</dbReference>
<reference evidence="4" key="2">
    <citation type="journal article" date="2023" name="Microbiome">
        <title>Synthase-selected sorting approach identifies a beta-lactone synthase in a nudibranch symbiotic bacterium.</title>
        <authorList>
            <person name="Dzunkova M."/>
            <person name="La Clair J.J."/>
            <person name="Tyml T."/>
            <person name="Doud D."/>
            <person name="Schulz F."/>
            <person name="Piquer-Esteban S."/>
            <person name="Porcel Sanchis D."/>
            <person name="Osborn A."/>
            <person name="Robinson D."/>
            <person name="Louie K.B."/>
            <person name="Bowen B.P."/>
            <person name="Bowers R.M."/>
            <person name="Lee J."/>
            <person name="Arnau V."/>
            <person name="Diaz-Villanueva W."/>
            <person name="Stepanauskas R."/>
            <person name="Gosliner T."/>
            <person name="Date S.V."/>
            <person name="Northen T.R."/>
            <person name="Cheng J.F."/>
            <person name="Burkart M.D."/>
            <person name="Woyke T."/>
        </authorList>
    </citation>
    <scope>NUCLEOTIDE SEQUENCE</scope>
    <source>
        <strain evidence="4">Df01</strain>
    </source>
</reference>
<dbReference type="Gene3D" id="3.40.30.10">
    <property type="entry name" value="Glutaredoxin"/>
    <property type="match status" value="2"/>
</dbReference>
<proteinExistence type="predicted"/>
<protein>
    <submittedName>
        <fullName evidence="4">Thioredoxin family protein</fullName>
    </submittedName>
</protein>
<dbReference type="CDD" id="cd02951">
    <property type="entry name" value="SoxW"/>
    <property type="match status" value="1"/>
</dbReference>
<dbReference type="InterPro" id="IPR041737">
    <property type="entry name" value="SoxW"/>
</dbReference>
<keyword evidence="5" id="KW-1185">Reference proteome</keyword>
<dbReference type="Pfam" id="PF13098">
    <property type="entry name" value="Thioredoxin_2"/>
    <property type="match status" value="1"/>
</dbReference>
<dbReference type="PANTHER" id="PTHR15337:SF11">
    <property type="entry name" value="THIOREDOXIN DOMAIN-CONTAINING PROTEIN"/>
    <property type="match status" value="1"/>
</dbReference>
<keyword evidence="1 2" id="KW-0732">Signal</keyword>
<dbReference type="InterPro" id="IPR013766">
    <property type="entry name" value="Thioredoxin_domain"/>
</dbReference>
<evidence type="ECO:0000256" key="1">
    <source>
        <dbReference type="ARBA" id="ARBA00022729"/>
    </source>
</evidence>
<name>A0ABT7QKB4_9GAMM</name>
<evidence type="ECO:0000259" key="3">
    <source>
        <dbReference type="PROSITE" id="PS51352"/>
    </source>
</evidence>
<comment type="caution">
    <text evidence="4">The sequence shown here is derived from an EMBL/GenBank/DDBJ whole genome shotgun (WGS) entry which is preliminary data.</text>
</comment>
<dbReference type="Proteomes" id="UP001168167">
    <property type="component" value="Unassembled WGS sequence"/>
</dbReference>
<feature type="chain" id="PRO_5046115977" evidence="2">
    <location>
        <begin position="20"/>
        <end position="332"/>
    </location>
</feature>
<sequence>MSKSLCFFLAMAISLLATAQESAGDYVVTRDTPSWFKSSFLDFPEDISEAAAEGKQLMVYFGQDGCPYCKKLHDDNFHQAEIVSLLKEKFDSVAVNMFGDLDAVWIDGEEYIEKTLARRLNIQFTPTLLFLDDEGNEVLRIAGYQSPPRFLSALHYVLSDLTDGVSFADYWRQQAKQDEKVTALPDLAPPFSAPPYNLSSPSKMTAVLVTQSSCSICNEWQNFLSSDKAKQWHEAFAYVRLDLFGRDNTMSGDQTASQWVLDKQVAFVPAIIFLDESGTEQFRVDGYLRDFHLSSVLDYVASGAYRREPEFQRFLQQRSDQLRQQGENVTIW</sequence>
<dbReference type="InterPro" id="IPR036249">
    <property type="entry name" value="Thioredoxin-like_sf"/>
</dbReference>
<accession>A0ABT7QKB4</accession>
<dbReference type="SUPFAM" id="SSF52833">
    <property type="entry name" value="Thioredoxin-like"/>
    <property type="match status" value="1"/>
</dbReference>
<dbReference type="PROSITE" id="PS51352">
    <property type="entry name" value="THIOREDOXIN_2"/>
    <property type="match status" value="1"/>
</dbReference>